<accession>A0A2U3KEW1</accession>
<gene>
    <name evidence="1" type="ORF">SBF1_190004</name>
</gene>
<dbReference type="AlphaFoldDB" id="A0A2U3KEW1"/>
<dbReference type="Proteomes" id="UP000238916">
    <property type="component" value="Unassembled WGS sequence"/>
</dbReference>
<proteinExistence type="predicted"/>
<evidence type="ECO:0000313" key="1">
    <source>
        <dbReference type="EMBL" id="SPF38070.1"/>
    </source>
</evidence>
<name>A0A2U3KEW1_9FIRM</name>
<dbReference type="EMBL" id="OMOF01000101">
    <property type="protein sequence ID" value="SPF38070.1"/>
    <property type="molecule type" value="Genomic_DNA"/>
</dbReference>
<sequence length="50" mass="6135">MGRYEISCKPNLETKPYVWYNFTRGLTVRLSFYEWWLHIIPSRTDKPLNN</sequence>
<evidence type="ECO:0000313" key="2">
    <source>
        <dbReference type="Proteomes" id="UP000238916"/>
    </source>
</evidence>
<protein>
    <submittedName>
        <fullName evidence="1">Uncharacterized protein</fullName>
    </submittedName>
</protein>
<organism evidence="1 2">
    <name type="scientific">Candidatus Desulfosporosinus infrequens</name>
    <dbReference type="NCBI Taxonomy" id="2043169"/>
    <lineage>
        <taxon>Bacteria</taxon>
        <taxon>Bacillati</taxon>
        <taxon>Bacillota</taxon>
        <taxon>Clostridia</taxon>
        <taxon>Eubacteriales</taxon>
        <taxon>Desulfitobacteriaceae</taxon>
        <taxon>Desulfosporosinus</taxon>
    </lineage>
</organism>
<reference evidence="2" key="1">
    <citation type="submission" date="2018-02" db="EMBL/GenBank/DDBJ databases">
        <authorList>
            <person name="Hausmann B."/>
        </authorList>
    </citation>
    <scope>NUCLEOTIDE SEQUENCE [LARGE SCALE GENOMIC DNA]</scope>
    <source>
        <strain evidence="2">Peat soil MAG SbF1</strain>
    </source>
</reference>